<dbReference type="PANTHER" id="PTHR30250">
    <property type="entry name" value="PST FAMILY PREDICTED COLANIC ACID TRANSPORTER"/>
    <property type="match status" value="1"/>
</dbReference>
<evidence type="ECO:0000256" key="2">
    <source>
        <dbReference type="ARBA" id="ARBA00022475"/>
    </source>
</evidence>
<protein>
    <submittedName>
        <fullName evidence="7">Oligosaccharide flippase family protein</fullName>
    </submittedName>
</protein>
<keyword evidence="3 6" id="KW-0812">Transmembrane</keyword>
<feature type="transmembrane region" description="Helical" evidence="6">
    <location>
        <begin position="154"/>
        <end position="173"/>
    </location>
</feature>
<evidence type="ECO:0000256" key="5">
    <source>
        <dbReference type="ARBA" id="ARBA00023136"/>
    </source>
</evidence>
<feature type="transmembrane region" description="Helical" evidence="6">
    <location>
        <begin position="126"/>
        <end position="145"/>
    </location>
</feature>
<feature type="transmembrane region" description="Helical" evidence="6">
    <location>
        <begin position="332"/>
        <end position="350"/>
    </location>
</feature>
<keyword evidence="5 6" id="KW-0472">Membrane</keyword>
<feature type="transmembrane region" description="Helical" evidence="6">
    <location>
        <begin position="59"/>
        <end position="80"/>
    </location>
</feature>
<dbReference type="RefSeq" id="WP_216469820.1">
    <property type="nucleotide sequence ID" value="NZ_JAHLQI010000002.1"/>
</dbReference>
<feature type="transmembrane region" description="Helical" evidence="6">
    <location>
        <begin position="179"/>
        <end position="201"/>
    </location>
</feature>
<dbReference type="InterPro" id="IPR050833">
    <property type="entry name" value="Poly_Biosynth_Transport"/>
</dbReference>
<feature type="transmembrane region" description="Helical" evidence="6">
    <location>
        <begin position="389"/>
        <end position="412"/>
    </location>
</feature>
<feature type="transmembrane region" description="Helical" evidence="6">
    <location>
        <begin position="100"/>
        <end position="120"/>
    </location>
</feature>
<evidence type="ECO:0000313" key="7">
    <source>
        <dbReference type="EMBL" id="MBU5490179.1"/>
    </source>
</evidence>
<keyword evidence="2" id="KW-1003">Cell membrane</keyword>
<evidence type="ECO:0000256" key="3">
    <source>
        <dbReference type="ARBA" id="ARBA00022692"/>
    </source>
</evidence>
<reference evidence="7 8" key="1">
    <citation type="submission" date="2021-06" db="EMBL/GenBank/DDBJ databases">
        <authorList>
            <person name="Sun Q."/>
            <person name="Li D."/>
        </authorList>
    </citation>
    <scope>NUCLEOTIDE SEQUENCE [LARGE SCALE GENOMIC DNA]</scope>
    <source>
        <strain evidence="7 8">MSJd-7</strain>
    </source>
</reference>
<accession>A0ABS6ETJ3</accession>
<name>A0ABS6ETJ3_9FIRM</name>
<gene>
    <name evidence="7" type="ORF">KQI75_06015</name>
</gene>
<feature type="transmembrane region" description="Helical" evidence="6">
    <location>
        <begin position="298"/>
        <end position="326"/>
    </location>
</feature>
<proteinExistence type="predicted"/>
<evidence type="ECO:0000256" key="6">
    <source>
        <dbReference type="SAM" id="Phobius"/>
    </source>
</evidence>
<keyword evidence="4 6" id="KW-1133">Transmembrane helix</keyword>
<evidence type="ECO:0000256" key="1">
    <source>
        <dbReference type="ARBA" id="ARBA00004651"/>
    </source>
</evidence>
<organism evidence="7 8">
    <name type="scientific">Butyricicoccus intestinisimiae</name>
    <dbReference type="NCBI Taxonomy" id="2841509"/>
    <lineage>
        <taxon>Bacteria</taxon>
        <taxon>Bacillati</taxon>
        <taxon>Bacillota</taxon>
        <taxon>Clostridia</taxon>
        <taxon>Eubacteriales</taxon>
        <taxon>Butyricicoccaceae</taxon>
        <taxon>Butyricicoccus</taxon>
    </lineage>
</organism>
<feature type="transmembrane region" description="Helical" evidence="6">
    <location>
        <begin position="20"/>
        <end position="39"/>
    </location>
</feature>
<dbReference type="Proteomes" id="UP000783588">
    <property type="component" value="Unassembled WGS sequence"/>
</dbReference>
<evidence type="ECO:0000256" key="4">
    <source>
        <dbReference type="ARBA" id="ARBA00022989"/>
    </source>
</evidence>
<evidence type="ECO:0000313" key="8">
    <source>
        <dbReference type="Proteomes" id="UP000783588"/>
    </source>
</evidence>
<dbReference type="InterPro" id="IPR002797">
    <property type="entry name" value="Polysacc_synth"/>
</dbReference>
<feature type="transmembrane region" description="Helical" evidence="6">
    <location>
        <begin position="362"/>
        <end position="383"/>
    </location>
</feature>
<dbReference type="Pfam" id="PF01943">
    <property type="entry name" value="Polysacc_synt"/>
    <property type="match status" value="1"/>
</dbReference>
<sequence>MKLNKHALHSKKGVLLKNTIMLYIMQFSTYFLSFIVVPYETRVLGATVYGKVGVATAIMVYFQLVIDFGFILSATEEVSLHRDDKQRVSRIFTSVTINKILLTIGSIVVLAVLCQAMPSWREDRTFYMLFLVATAVNSMMPDYLYRGLEQMETITVRAVVIKAFFTVMIVLLLKKPEQYCLIPILNIIGYAATLLFVYAHLSRKLDIHFTRVHAKDVWNNFRRSSTFFYSRIATSIYTASNTVILSIIAAGTSTVGYYSLSDKLVTTAKSGLSPISDSMYPYMTKNKDFKLVWKILKIFMPIIVIGCAVVAVFARPLLTIVFGAGYGDAAPVLRAMLPVVIVILPSYILGFPTLSAMGLSKYANYSVVFGSALHVFNLLVLYFTGHMNMVTLGALVSIAECAILAFRIVVIWRHRDRLNPSKGA</sequence>
<comment type="caution">
    <text evidence="7">The sequence shown here is derived from an EMBL/GenBank/DDBJ whole genome shotgun (WGS) entry which is preliminary data.</text>
</comment>
<comment type="subcellular location">
    <subcellularLocation>
        <location evidence="1">Cell membrane</location>
        <topology evidence="1">Multi-pass membrane protein</topology>
    </subcellularLocation>
</comment>
<dbReference type="PANTHER" id="PTHR30250:SF11">
    <property type="entry name" value="O-ANTIGEN TRANSPORTER-RELATED"/>
    <property type="match status" value="1"/>
</dbReference>
<dbReference type="EMBL" id="JAHLQI010000002">
    <property type="protein sequence ID" value="MBU5490179.1"/>
    <property type="molecule type" value="Genomic_DNA"/>
</dbReference>
<keyword evidence="8" id="KW-1185">Reference proteome</keyword>